<dbReference type="InterPro" id="IPR037401">
    <property type="entry name" value="SnoaL-like"/>
</dbReference>
<dbReference type="EMBL" id="JACHIU010000001">
    <property type="protein sequence ID" value="MBB6476709.1"/>
    <property type="molecule type" value="Genomic_DNA"/>
</dbReference>
<keyword evidence="3" id="KW-1185">Reference proteome</keyword>
<dbReference type="Gene3D" id="3.10.450.50">
    <property type="match status" value="1"/>
</dbReference>
<evidence type="ECO:0000313" key="3">
    <source>
        <dbReference type="Proteomes" id="UP000555564"/>
    </source>
</evidence>
<reference evidence="2 3" key="1">
    <citation type="submission" date="2020-08" db="EMBL/GenBank/DDBJ databases">
        <title>Sequencing the genomes of 1000 actinobacteria strains.</title>
        <authorList>
            <person name="Klenk H.-P."/>
        </authorList>
    </citation>
    <scope>NUCLEOTIDE SEQUENCE [LARGE SCALE GENOMIC DNA]</scope>
    <source>
        <strain evidence="2 3">DSM 44936</strain>
    </source>
</reference>
<evidence type="ECO:0000313" key="2">
    <source>
        <dbReference type="EMBL" id="MBB6476709.1"/>
    </source>
</evidence>
<dbReference type="PANTHER" id="PTHR41252:SF1">
    <property type="entry name" value="BLR2505 PROTEIN"/>
    <property type="match status" value="1"/>
</dbReference>
<protein>
    <recommendedName>
        <fullName evidence="1">SnoaL-like domain-containing protein</fullName>
    </recommendedName>
</protein>
<dbReference type="Proteomes" id="UP000555564">
    <property type="component" value="Unassembled WGS sequence"/>
</dbReference>
<proteinExistence type="predicted"/>
<sequence>MSEHPNAIIARESYDAIAKGDFEHLGGDLLADDVVFHVPGRGPLAGDYHGKEEVLRYLNQLTAMTQSTLRFEPETFLASDDRAAVILRAQGERGGQEMNDHGVHVFRIDNGKISERWSFPHDTYAVDAFFA</sequence>
<dbReference type="AlphaFoldDB" id="A0A7X0IL16"/>
<gene>
    <name evidence="2" type="ORF">BJ992_006140</name>
</gene>
<evidence type="ECO:0000259" key="1">
    <source>
        <dbReference type="Pfam" id="PF12680"/>
    </source>
</evidence>
<feature type="domain" description="SnoaL-like" evidence="1">
    <location>
        <begin position="11"/>
        <end position="115"/>
    </location>
</feature>
<organism evidence="2 3">
    <name type="scientific">Sphaerisporangium rubeum</name>
    <dbReference type="NCBI Taxonomy" id="321317"/>
    <lineage>
        <taxon>Bacteria</taxon>
        <taxon>Bacillati</taxon>
        <taxon>Actinomycetota</taxon>
        <taxon>Actinomycetes</taxon>
        <taxon>Streptosporangiales</taxon>
        <taxon>Streptosporangiaceae</taxon>
        <taxon>Sphaerisporangium</taxon>
    </lineage>
</organism>
<dbReference type="InterPro" id="IPR032710">
    <property type="entry name" value="NTF2-like_dom_sf"/>
</dbReference>
<name>A0A7X0IL16_9ACTN</name>
<dbReference type="RefSeq" id="WP_184986918.1">
    <property type="nucleotide sequence ID" value="NZ_BAAALO010000051.1"/>
</dbReference>
<comment type="caution">
    <text evidence="2">The sequence shown here is derived from an EMBL/GenBank/DDBJ whole genome shotgun (WGS) entry which is preliminary data.</text>
</comment>
<dbReference type="SUPFAM" id="SSF54427">
    <property type="entry name" value="NTF2-like"/>
    <property type="match status" value="1"/>
</dbReference>
<dbReference type="Pfam" id="PF12680">
    <property type="entry name" value="SnoaL_2"/>
    <property type="match status" value="1"/>
</dbReference>
<accession>A0A7X0IL16</accession>
<dbReference type="PANTHER" id="PTHR41252">
    <property type="entry name" value="BLR2505 PROTEIN"/>
    <property type="match status" value="1"/>
</dbReference>